<dbReference type="RefSeq" id="WP_073093998.1">
    <property type="nucleotide sequence ID" value="NZ_FRCY01000004.1"/>
</dbReference>
<dbReference type="InterPro" id="IPR050708">
    <property type="entry name" value="T6SS_VgrG/RHS"/>
</dbReference>
<dbReference type="InterPro" id="IPR022385">
    <property type="entry name" value="Rhs_assc_core"/>
</dbReference>
<organism evidence="1 2">
    <name type="scientific">Cyclobacterium lianum</name>
    <dbReference type="NCBI Taxonomy" id="388280"/>
    <lineage>
        <taxon>Bacteria</taxon>
        <taxon>Pseudomonadati</taxon>
        <taxon>Bacteroidota</taxon>
        <taxon>Cytophagia</taxon>
        <taxon>Cytophagales</taxon>
        <taxon>Cyclobacteriaceae</taxon>
        <taxon>Cyclobacterium</taxon>
    </lineage>
</organism>
<proteinExistence type="predicted"/>
<keyword evidence="2" id="KW-1185">Reference proteome</keyword>
<dbReference type="PANTHER" id="PTHR32305:SF15">
    <property type="entry name" value="PROTEIN RHSA-RELATED"/>
    <property type="match status" value="1"/>
</dbReference>
<reference evidence="1 2" key="1">
    <citation type="submission" date="2016-11" db="EMBL/GenBank/DDBJ databases">
        <authorList>
            <person name="Jaros S."/>
            <person name="Januszkiewicz K."/>
            <person name="Wedrychowicz H."/>
        </authorList>
    </citation>
    <scope>NUCLEOTIDE SEQUENCE [LARGE SCALE GENOMIC DNA]</scope>
    <source>
        <strain evidence="1 2">CGMCC 1.6102</strain>
    </source>
</reference>
<dbReference type="EMBL" id="FRCY01000004">
    <property type="protein sequence ID" value="SHM88243.1"/>
    <property type="molecule type" value="Genomic_DNA"/>
</dbReference>
<dbReference type="STRING" id="388280.SAMN04488057_104211"/>
<dbReference type="OrthoDB" id="976756at2"/>
<dbReference type="AlphaFoldDB" id="A0A1M7MD18"/>
<gene>
    <name evidence="1" type="ORF">SAMN04488057_104211</name>
</gene>
<sequence length="505" mass="54631">MTYSYYEESNKLKNVDGSTTENYTYDQIEGRALKNSPVDCFSEGARQRGGISDDAEGIADIQWTPYGKVGKVVKDDNSEVSFRYDASGNRIAKITDSDTTIYVRDASGNVMGVYNNKALKEQAIYGSSRLGLVNYASKTGYRSLGGKKYELTNHLGNVLAVVSDNIHLDLDSTWTTAINTTDYYPFGLAMDGRTVQDSTYSYGFNGMEADNEINGAGRSYTTEFRQYDPVVGRWWGVDPLGDHPNQIGMSPYSVFWNSPIGYNDPDGRCPICPLLVKAGANAAADFAAQTAMNYYFNPETAGDWGASSGAVNGWQITRSGLEGLIPWKTPGSRLGRAAGTSMGDVVANYLNDPGGYDSEQFYQDFTVGFIGDLAGGGLGELTSKYGSKAVAKGLTNLPGYNAAQIRKLTGHVIIGDYADKLAKSLGGVADKATGDGSVVKYGKYSVRMMYKGGERTSPYFRISKGNKGTIDASGNFNSDRGASHIEFTSDPTEQIQQIIKANENL</sequence>
<dbReference type="Proteomes" id="UP000184513">
    <property type="component" value="Unassembled WGS sequence"/>
</dbReference>
<dbReference type="Gene3D" id="2.180.10.10">
    <property type="entry name" value="RHS repeat-associated core"/>
    <property type="match status" value="1"/>
</dbReference>
<dbReference type="PANTHER" id="PTHR32305">
    <property type="match status" value="1"/>
</dbReference>
<evidence type="ECO:0000313" key="1">
    <source>
        <dbReference type="EMBL" id="SHM88243.1"/>
    </source>
</evidence>
<protein>
    <submittedName>
        <fullName evidence="1">RHS repeat-associated core domain-containing protein</fullName>
    </submittedName>
</protein>
<name>A0A1M7MD18_9BACT</name>
<dbReference type="NCBIfam" id="TIGR03696">
    <property type="entry name" value="Rhs_assc_core"/>
    <property type="match status" value="1"/>
</dbReference>
<accession>A0A1M7MD18</accession>
<evidence type="ECO:0000313" key="2">
    <source>
        <dbReference type="Proteomes" id="UP000184513"/>
    </source>
</evidence>